<keyword evidence="1" id="KW-1133">Transmembrane helix</keyword>
<organism evidence="3 4">
    <name type="scientific">Exophiala xenobiotica</name>
    <dbReference type="NCBI Taxonomy" id="348802"/>
    <lineage>
        <taxon>Eukaryota</taxon>
        <taxon>Fungi</taxon>
        <taxon>Dikarya</taxon>
        <taxon>Ascomycota</taxon>
        <taxon>Pezizomycotina</taxon>
        <taxon>Eurotiomycetes</taxon>
        <taxon>Chaetothyriomycetidae</taxon>
        <taxon>Chaetothyriales</taxon>
        <taxon>Herpotrichiellaceae</taxon>
        <taxon>Exophiala</taxon>
    </lineage>
</organism>
<evidence type="ECO:0000313" key="3">
    <source>
        <dbReference type="EMBL" id="KIW59565.1"/>
    </source>
</evidence>
<proteinExistence type="predicted"/>
<dbReference type="STRING" id="348802.A0A0D2EXY5"/>
<protein>
    <recommendedName>
        <fullName evidence="2">DUF3533 domain-containing protein</fullName>
    </recommendedName>
</protein>
<dbReference type="GO" id="GO:0016020">
    <property type="term" value="C:membrane"/>
    <property type="evidence" value="ECO:0007669"/>
    <property type="project" value="TreeGrafter"/>
</dbReference>
<dbReference type="PANTHER" id="PTHR34814:SF1">
    <property type="entry name" value="NITROSOGUANIDINE RESISTANCE PROTEIN SNG1"/>
    <property type="match status" value="1"/>
</dbReference>
<keyword evidence="1" id="KW-0472">Membrane</keyword>
<dbReference type="HOGENOM" id="CLU_1194912_0_0_1"/>
<evidence type="ECO:0000256" key="1">
    <source>
        <dbReference type="SAM" id="Phobius"/>
    </source>
</evidence>
<dbReference type="GeneID" id="25325915"/>
<feature type="transmembrane region" description="Helical" evidence="1">
    <location>
        <begin position="211"/>
        <end position="230"/>
    </location>
</feature>
<evidence type="ECO:0000313" key="4">
    <source>
        <dbReference type="Proteomes" id="UP000054342"/>
    </source>
</evidence>
<dbReference type="Pfam" id="PF12051">
    <property type="entry name" value="DUF3533"/>
    <property type="match status" value="1"/>
</dbReference>
<keyword evidence="4" id="KW-1185">Reference proteome</keyword>
<dbReference type="AlphaFoldDB" id="A0A0D2EXY5"/>
<dbReference type="InterPro" id="IPR022703">
    <property type="entry name" value="DUF3533"/>
</dbReference>
<gene>
    <name evidence="3" type="ORF">PV05_04007</name>
</gene>
<dbReference type="PANTHER" id="PTHR34814">
    <property type="entry name" value="NITROSOGUANIDINE RESISTANCE PROTEIN SNG1"/>
    <property type="match status" value="1"/>
</dbReference>
<sequence>MAHHRPHSVHLHPLHPIPLLGRAPHVEENLSALTVTVVSFDSQIPPYEPTAPLVGPVIERLAREQAAIPKGRPGYVIQPPSNYANDPFAVRQAVYDEHIWAAIIVNANATTLLQQAVATGNQSYQPLGACQIIVNTARDQDTYYNYLMPLLSQFEVSATSSFGEQWIRTVLSNISLSAGTYSRAPQALNPAIGFSMFNLRPFSPSPVTPSVTTGLIYLIIIAFFSFSFFLPV</sequence>
<dbReference type="EMBL" id="KN847318">
    <property type="protein sequence ID" value="KIW59565.1"/>
    <property type="molecule type" value="Genomic_DNA"/>
</dbReference>
<evidence type="ECO:0000259" key="2">
    <source>
        <dbReference type="Pfam" id="PF12051"/>
    </source>
</evidence>
<name>A0A0D2EXY5_9EURO</name>
<dbReference type="InterPro" id="IPR053001">
    <property type="entry name" value="MNNG_permease-like"/>
</dbReference>
<dbReference type="OrthoDB" id="2140105at2759"/>
<keyword evidence="1" id="KW-0812">Transmembrane</keyword>
<reference evidence="3 4" key="1">
    <citation type="submission" date="2015-01" db="EMBL/GenBank/DDBJ databases">
        <title>The Genome Sequence of Exophiala xenobiotica CBS118157.</title>
        <authorList>
            <consortium name="The Broad Institute Genomics Platform"/>
            <person name="Cuomo C."/>
            <person name="de Hoog S."/>
            <person name="Gorbushina A."/>
            <person name="Stielow B."/>
            <person name="Teixiera M."/>
            <person name="Abouelleil A."/>
            <person name="Chapman S.B."/>
            <person name="Priest M."/>
            <person name="Young S.K."/>
            <person name="Wortman J."/>
            <person name="Nusbaum C."/>
            <person name="Birren B."/>
        </authorList>
    </citation>
    <scope>NUCLEOTIDE SEQUENCE [LARGE SCALE GENOMIC DNA]</scope>
    <source>
        <strain evidence="3 4">CBS 118157</strain>
    </source>
</reference>
<dbReference type="Proteomes" id="UP000054342">
    <property type="component" value="Unassembled WGS sequence"/>
</dbReference>
<feature type="domain" description="DUF3533" evidence="2">
    <location>
        <begin position="21"/>
        <end position="231"/>
    </location>
</feature>
<dbReference type="RefSeq" id="XP_013320149.1">
    <property type="nucleotide sequence ID" value="XM_013464695.1"/>
</dbReference>
<accession>A0A0D2EXY5</accession>